<dbReference type="KEGG" id="clf:GJQ69_02240"/>
<evidence type="ECO:0000313" key="6">
    <source>
        <dbReference type="Proteomes" id="UP000501316"/>
    </source>
</evidence>
<feature type="domain" description="N-acetyltransferase" evidence="3">
    <location>
        <begin position="5"/>
        <end position="152"/>
    </location>
</feature>
<proteinExistence type="predicted"/>
<organism evidence="4 6">
    <name type="scientific">Caproicibacterium lactatifermentans</name>
    <dbReference type="NCBI Taxonomy" id="2666138"/>
    <lineage>
        <taxon>Bacteria</taxon>
        <taxon>Bacillati</taxon>
        <taxon>Bacillota</taxon>
        <taxon>Clostridia</taxon>
        <taxon>Eubacteriales</taxon>
        <taxon>Oscillospiraceae</taxon>
        <taxon>Caproicibacterium</taxon>
    </lineage>
</organism>
<evidence type="ECO:0000313" key="7">
    <source>
        <dbReference type="Proteomes" id="UP000509623"/>
    </source>
</evidence>
<dbReference type="EMBL" id="CP046161">
    <property type="protein sequence ID" value="QKO29909.1"/>
    <property type="molecule type" value="Genomic_DNA"/>
</dbReference>
<dbReference type="InterPro" id="IPR000182">
    <property type="entry name" value="GNAT_dom"/>
</dbReference>
<evidence type="ECO:0000259" key="3">
    <source>
        <dbReference type="PROSITE" id="PS51186"/>
    </source>
</evidence>
<keyword evidence="7" id="KW-1185">Reference proteome</keyword>
<dbReference type="InterPro" id="IPR050832">
    <property type="entry name" value="Bact_Acetyltransf"/>
</dbReference>
<sequence>MEEKVTIQKMPVSSPEAQQLMGELSAKLTELTGCSGASGFDFRDMENPRALFAVAQLEGRPVGCGALREVSDNTAEVKRVYACQSGHGIGSRILKYLEAEARRLSYTRLILETRKANQKAVQFYLRCGYQPCENYGRYRGLEDAICFSKRLPPLSGSGKARYD</sequence>
<dbReference type="CDD" id="cd04301">
    <property type="entry name" value="NAT_SF"/>
    <property type="match status" value="1"/>
</dbReference>
<evidence type="ECO:0000256" key="1">
    <source>
        <dbReference type="ARBA" id="ARBA00022679"/>
    </source>
</evidence>
<evidence type="ECO:0000256" key="2">
    <source>
        <dbReference type="ARBA" id="ARBA00023315"/>
    </source>
</evidence>
<accession>A0A859DTA7</accession>
<dbReference type="PANTHER" id="PTHR43877:SF2">
    <property type="entry name" value="AMINOALKYLPHOSPHONATE N-ACETYLTRANSFERASE-RELATED"/>
    <property type="match status" value="1"/>
</dbReference>
<evidence type="ECO:0000313" key="4">
    <source>
        <dbReference type="EMBL" id="QKN23413.1"/>
    </source>
</evidence>
<dbReference type="Pfam" id="PF00583">
    <property type="entry name" value="Acetyltransf_1"/>
    <property type="match status" value="1"/>
</dbReference>
<dbReference type="InterPro" id="IPR016181">
    <property type="entry name" value="Acyl_CoA_acyltransferase"/>
</dbReference>
<keyword evidence="2" id="KW-0012">Acyltransferase</keyword>
<dbReference type="Gene3D" id="3.40.630.30">
    <property type="match status" value="1"/>
</dbReference>
<dbReference type="PROSITE" id="PS51186">
    <property type="entry name" value="GNAT"/>
    <property type="match status" value="1"/>
</dbReference>
<evidence type="ECO:0000313" key="5">
    <source>
        <dbReference type="EMBL" id="QKO29909.1"/>
    </source>
</evidence>
<dbReference type="Proteomes" id="UP000501316">
    <property type="component" value="Chromosome"/>
</dbReference>
<name>A0A859DTA7_9FIRM</name>
<keyword evidence="1 4" id="KW-0808">Transferase</keyword>
<gene>
    <name evidence="4" type="ORF">GJQ69_02240</name>
    <name evidence="5" type="ORF">GKP14_02115</name>
</gene>
<protein>
    <submittedName>
        <fullName evidence="4">GNAT family N-acetyltransferase</fullName>
    </submittedName>
</protein>
<dbReference type="PANTHER" id="PTHR43877">
    <property type="entry name" value="AMINOALKYLPHOSPHONATE N-ACETYLTRANSFERASE-RELATED-RELATED"/>
    <property type="match status" value="1"/>
</dbReference>
<dbReference type="SUPFAM" id="SSF55729">
    <property type="entry name" value="Acyl-CoA N-acyltransferases (Nat)"/>
    <property type="match status" value="1"/>
</dbReference>
<dbReference type="Proteomes" id="UP000509623">
    <property type="component" value="Chromosome"/>
</dbReference>
<reference evidence="6 7" key="1">
    <citation type="submission" date="2019-11" db="EMBL/GenBank/DDBJ databases">
        <authorList>
            <person name="Ren C."/>
            <person name="Wang H."/>
            <person name="Xu Y."/>
        </authorList>
    </citation>
    <scope>NUCLEOTIDE SEQUENCE [LARGE SCALE GENOMIC DNA]</scope>
    <source>
        <strain evidence="7">JNU-WLY1368</strain>
        <strain evidence="4 6">LBM 19010</strain>
    </source>
</reference>
<dbReference type="GO" id="GO:0016747">
    <property type="term" value="F:acyltransferase activity, transferring groups other than amino-acyl groups"/>
    <property type="evidence" value="ECO:0007669"/>
    <property type="project" value="InterPro"/>
</dbReference>
<dbReference type="EMBL" id="CP046051">
    <property type="protein sequence ID" value="QKN23413.1"/>
    <property type="molecule type" value="Genomic_DNA"/>
</dbReference>
<reference evidence="5" key="3">
    <citation type="journal article" date="2022" name="Int. J. Syst. Evol. Microbiol.">
        <title>Caproicibacterium lactatifermentans sp. nov., isolated from pit clay used for the production of Chinese strong aroma-type liquor.</title>
        <authorList>
            <person name="Wang H."/>
            <person name="Gu Y."/>
            <person name="Zhao D."/>
            <person name="Qiao Z."/>
            <person name="Zheng J."/>
            <person name="Gao J."/>
            <person name="Ren C."/>
            <person name="Xu Y."/>
        </authorList>
    </citation>
    <scope>NUCLEOTIDE SEQUENCE</scope>
    <source>
        <strain evidence="5">JNU-WLY1368</strain>
    </source>
</reference>
<reference evidence="5" key="2">
    <citation type="journal article" date="2021" name="Appl. Environ. Microbiol.">
        <title>Adaptability of a Caproate-Producing Bacterium Contributes to Its Dominance in an Anaerobic Fermentation System.</title>
        <authorList>
            <person name="Wang H."/>
            <person name="Gu Y."/>
            <person name="Zhou W."/>
            <person name="Zhao D."/>
            <person name="Qiao Z."/>
            <person name="Zheng J."/>
            <person name="Gao J."/>
            <person name="Chen X."/>
            <person name="Ren C."/>
            <person name="Xu Y."/>
        </authorList>
    </citation>
    <scope>NUCLEOTIDE SEQUENCE</scope>
    <source>
        <strain evidence="5">JNU-WLY1368</strain>
    </source>
</reference>
<dbReference type="AlphaFoldDB" id="A0A859DTA7"/>